<accession>A0A8S1F2W7</accession>
<keyword evidence="8" id="KW-1185">Reference proteome</keyword>
<keyword evidence="2" id="KW-0677">Repeat</keyword>
<reference evidence="7 8" key="1">
    <citation type="submission" date="2020-04" db="EMBL/GenBank/DDBJ databases">
        <authorList>
            <person name="Laetsch R D."/>
            <person name="Stevens L."/>
            <person name="Kumar S."/>
            <person name="Blaxter L. M."/>
        </authorList>
    </citation>
    <scope>NUCLEOTIDE SEQUENCE [LARGE SCALE GENOMIC DNA]</scope>
</reference>
<keyword evidence="5" id="KW-1133">Transmembrane helix</keyword>
<keyword evidence="5" id="KW-0812">Transmembrane</keyword>
<feature type="compositionally biased region" description="Basic residues" evidence="4">
    <location>
        <begin position="89"/>
        <end position="100"/>
    </location>
</feature>
<feature type="region of interest" description="Disordered" evidence="4">
    <location>
        <begin position="130"/>
        <end position="268"/>
    </location>
</feature>
<evidence type="ECO:0000313" key="7">
    <source>
        <dbReference type="EMBL" id="CAB3406772.1"/>
    </source>
</evidence>
<dbReference type="GO" id="GO:0042302">
    <property type="term" value="F:structural constituent of cuticle"/>
    <property type="evidence" value="ECO:0007669"/>
    <property type="project" value="InterPro"/>
</dbReference>
<evidence type="ECO:0000256" key="1">
    <source>
        <dbReference type="ARBA" id="ARBA00011518"/>
    </source>
</evidence>
<comment type="subunit">
    <text evidence="1">Collagen polypeptide chains are complexed within the cuticle by disulfide bonds and other types of covalent cross-links.</text>
</comment>
<evidence type="ECO:0000259" key="6">
    <source>
        <dbReference type="SMART" id="SM01088"/>
    </source>
</evidence>
<keyword evidence="5" id="KW-0472">Membrane</keyword>
<dbReference type="PANTHER" id="PTHR24637">
    <property type="entry name" value="COLLAGEN"/>
    <property type="match status" value="1"/>
</dbReference>
<dbReference type="OrthoDB" id="5867721at2759"/>
<dbReference type="Pfam" id="PF01391">
    <property type="entry name" value="Collagen"/>
    <property type="match status" value="2"/>
</dbReference>
<feature type="compositionally biased region" description="Pro residues" evidence="4">
    <location>
        <begin position="198"/>
        <end position="219"/>
    </location>
</feature>
<dbReference type="InterPro" id="IPR008160">
    <property type="entry name" value="Collagen"/>
</dbReference>
<dbReference type="PANTHER" id="PTHR24637:SF246">
    <property type="entry name" value="NEMATODE CUTICLE COLLAGEN N-TERMINAL DOMAIN-CONTAINING PROTEIN"/>
    <property type="match status" value="1"/>
</dbReference>
<feature type="transmembrane region" description="Helical" evidence="5">
    <location>
        <begin position="21"/>
        <end position="40"/>
    </location>
</feature>
<evidence type="ECO:0000256" key="5">
    <source>
        <dbReference type="SAM" id="Phobius"/>
    </source>
</evidence>
<keyword evidence="3" id="KW-1015">Disulfide bond</keyword>
<feature type="region of interest" description="Disordered" evidence="4">
    <location>
        <begin position="83"/>
        <end position="117"/>
    </location>
</feature>
<protein>
    <recommendedName>
        <fullName evidence="6">Nematode cuticle collagen N-terminal domain-containing protein</fullName>
    </recommendedName>
</protein>
<evidence type="ECO:0000256" key="2">
    <source>
        <dbReference type="ARBA" id="ARBA00022737"/>
    </source>
</evidence>
<evidence type="ECO:0000313" key="8">
    <source>
        <dbReference type="Proteomes" id="UP000494206"/>
    </source>
</evidence>
<gene>
    <name evidence="7" type="ORF">CBOVIS_LOCUS8794</name>
</gene>
<comment type="caution">
    <text evidence="7">The sequence shown here is derived from an EMBL/GenBank/DDBJ whole genome shotgun (WGS) entry which is preliminary data.</text>
</comment>
<name>A0A8S1F2W7_9PELO</name>
<feature type="compositionally biased region" description="Pro residues" evidence="4">
    <location>
        <begin position="227"/>
        <end position="239"/>
    </location>
</feature>
<organism evidence="7 8">
    <name type="scientific">Caenorhabditis bovis</name>
    <dbReference type="NCBI Taxonomy" id="2654633"/>
    <lineage>
        <taxon>Eukaryota</taxon>
        <taxon>Metazoa</taxon>
        <taxon>Ecdysozoa</taxon>
        <taxon>Nematoda</taxon>
        <taxon>Chromadorea</taxon>
        <taxon>Rhabditida</taxon>
        <taxon>Rhabditina</taxon>
        <taxon>Rhabditomorpha</taxon>
        <taxon>Rhabditoidea</taxon>
        <taxon>Rhabditidae</taxon>
        <taxon>Peloderinae</taxon>
        <taxon>Caenorhabditis</taxon>
    </lineage>
</organism>
<dbReference type="Pfam" id="PF01484">
    <property type="entry name" value="Col_cuticle_N"/>
    <property type="match status" value="1"/>
</dbReference>
<feature type="compositionally biased region" description="Low complexity" evidence="4">
    <location>
        <begin position="242"/>
        <end position="251"/>
    </location>
</feature>
<dbReference type="EMBL" id="CADEPM010000005">
    <property type="protein sequence ID" value="CAB3406772.1"/>
    <property type="molecule type" value="Genomic_DNA"/>
</dbReference>
<dbReference type="AlphaFoldDB" id="A0A8S1F2W7"/>
<evidence type="ECO:0000256" key="4">
    <source>
        <dbReference type="SAM" id="MobiDB-lite"/>
    </source>
</evidence>
<feature type="domain" description="Nematode cuticle collagen N-terminal" evidence="6">
    <location>
        <begin position="14"/>
        <end position="66"/>
    </location>
</feature>
<dbReference type="Proteomes" id="UP000494206">
    <property type="component" value="Unassembled WGS sequence"/>
</dbReference>
<sequence>MDDDICRRGRAYQWVANSAMCFAIVSVICVCIALPAIYIYTLHVGRLIATEVVVCEENAKEIWKEMEAIRLMANVNETTLRVPRQTRAGGRRGWRRRRVRPGAPGAPGVPGRSTISAPCEALTPPPCRVCPMGAPGEQGPPGAPGEQGPPGQPGRNGPDGSNGEPGPKGPPGAHGNEGQPGVPGEPGKPAPDEGAPTPGNPGPPGDAGPPGPPGPPGLPGPDGLPGNPGPKGPNGPDGPPGEEGVAGPKGAPGDEGDASEKGICPKYCALDGGVFFEDGTRR</sequence>
<dbReference type="InterPro" id="IPR002486">
    <property type="entry name" value="Col_cuticle_N"/>
</dbReference>
<evidence type="ECO:0000256" key="3">
    <source>
        <dbReference type="ARBA" id="ARBA00023157"/>
    </source>
</evidence>
<dbReference type="SMART" id="SM01088">
    <property type="entry name" value="Col_cuticle_N"/>
    <property type="match status" value="1"/>
</dbReference>
<proteinExistence type="predicted"/>